<accession>A0ABD3RE12</accession>
<name>A0ABD3RE12_9STRA</name>
<reference evidence="3 4" key="1">
    <citation type="submission" date="2024-10" db="EMBL/GenBank/DDBJ databases">
        <title>Updated reference genomes for cyclostephanoid diatoms.</title>
        <authorList>
            <person name="Roberts W.R."/>
            <person name="Alverson A.J."/>
        </authorList>
    </citation>
    <scope>NUCLEOTIDE SEQUENCE [LARGE SCALE GENOMIC DNA]</scope>
    <source>
        <strain evidence="3 4">AJA228-03</strain>
    </source>
</reference>
<organism evidence="3 4">
    <name type="scientific">Cyclostephanos tholiformis</name>
    <dbReference type="NCBI Taxonomy" id="382380"/>
    <lineage>
        <taxon>Eukaryota</taxon>
        <taxon>Sar</taxon>
        <taxon>Stramenopiles</taxon>
        <taxon>Ochrophyta</taxon>
        <taxon>Bacillariophyta</taxon>
        <taxon>Coscinodiscophyceae</taxon>
        <taxon>Thalassiosirophycidae</taxon>
        <taxon>Stephanodiscales</taxon>
        <taxon>Stephanodiscaceae</taxon>
        <taxon>Cyclostephanos</taxon>
    </lineage>
</organism>
<proteinExistence type="predicted"/>
<dbReference type="EMBL" id="JALLPB020000271">
    <property type="protein sequence ID" value="KAL3811255.1"/>
    <property type="molecule type" value="Genomic_DNA"/>
</dbReference>
<feature type="signal peptide" evidence="1">
    <location>
        <begin position="1"/>
        <end position="26"/>
    </location>
</feature>
<feature type="domain" description="DUF6816" evidence="2">
    <location>
        <begin position="111"/>
        <end position="339"/>
    </location>
</feature>
<keyword evidence="1" id="KW-0732">Signal</keyword>
<dbReference type="Proteomes" id="UP001530377">
    <property type="component" value="Unassembled WGS sequence"/>
</dbReference>
<evidence type="ECO:0000313" key="3">
    <source>
        <dbReference type="EMBL" id="KAL3811255.1"/>
    </source>
</evidence>
<dbReference type="InterPro" id="IPR049213">
    <property type="entry name" value="DUF6816"/>
</dbReference>
<dbReference type="Pfam" id="PF20670">
    <property type="entry name" value="DUF6816"/>
    <property type="match status" value="1"/>
</dbReference>
<gene>
    <name evidence="3" type="ORF">ACHAXA_003354</name>
</gene>
<dbReference type="AlphaFoldDB" id="A0ABD3RE12"/>
<evidence type="ECO:0000256" key="1">
    <source>
        <dbReference type="SAM" id="SignalP"/>
    </source>
</evidence>
<protein>
    <recommendedName>
        <fullName evidence="2">DUF6816 domain-containing protein</fullName>
    </recommendedName>
</protein>
<keyword evidence="4" id="KW-1185">Reference proteome</keyword>
<sequence>MVGSTRLANLWTLLGLLSLINRQTLALNIRHNNFNTAFSRRQFARRISTTTTSASIAAIVNFGASKTQSVASAITSSTPSSSSSSTSFIADRFDSDILTSPSITAGTKNTGHENLYFPQWMEGEWDVTQTLVSASAPLGIKFVGGPMGSIEIAEKTMNEQTRRLNEPVRLKLRYVRTNLGVVEDRAYNWRNRLDSFAGRSVVASVVYADVRESNRASVLASGGSASDPLMTTIVYFKGPAAQKTFVISHGQDPTVGGDDIVWSGYEFDRSIFALTNQNTAPPVTTDTEAIYSLKRIGNDRVEGRLRLAGYLNPQADQLYFEARNRAVSLNDYTLSFTRTSTTS</sequence>
<evidence type="ECO:0000259" key="2">
    <source>
        <dbReference type="Pfam" id="PF20670"/>
    </source>
</evidence>
<feature type="chain" id="PRO_5044860123" description="DUF6816 domain-containing protein" evidence="1">
    <location>
        <begin position="27"/>
        <end position="343"/>
    </location>
</feature>
<evidence type="ECO:0000313" key="4">
    <source>
        <dbReference type="Proteomes" id="UP001530377"/>
    </source>
</evidence>
<comment type="caution">
    <text evidence="3">The sequence shown here is derived from an EMBL/GenBank/DDBJ whole genome shotgun (WGS) entry which is preliminary data.</text>
</comment>